<dbReference type="EMBL" id="DTFV01000132">
    <property type="protein sequence ID" value="HGI31493.1"/>
    <property type="molecule type" value="Genomic_DNA"/>
</dbReference>
<name>A0A7V3YI29_9BACT</name>
<organism evidence="1">
    <name type="scientific">Candidatus Caldatribacterium californiense</name>
    <dbReference type="NCBI Taxonomy" id="1454726"/>
    <lineage>
        <taxon>Bacteria</taxon>
        <taxon>Pseudomonadati</taxon>
        <taxon>Atribacterota</taxon>
        <taxon>Atribacteria</taxon>
        <taxon>Atribacterales</taxon>
        <taxon>Candidatus Caldatribacteriaceae</taxon>
        <taxon>Candidatus Caldatribacterium</taxon>
    </lineage>
</organism>
<accession>A0A7V3YI29</accession>
<protein>
    <submittedName>
        <fullName evidence="1">Uncharacterized protein</fullName>
    </submittedName>
</protein>
<dbReference type="AlphaFoldDB" id="A0A7V3YI29"/>
<reference evidence="1" key="1">
    <citation type="journal article" date="2020" name="mSystems">
        <title>Genome- and Community-Level Interaction Insights into Carbon Utilization and Element Cycling Functions of Hydrothermarchaeota in Hydrothermal Sediment.</title>
        <authorList>
            <person name="Zhou Z."/>
            <person name="Liu Y."/>
            <person name="Xu W."/>
            <person name="Pan J."/>
            <person name="Luo Z.H."/>
            <person name="Li M."/>
        </authorList>
    </citation>
    <scope>NUCLEOTIDE SEQUENCE [LARGE SCALE GENOMIC DNA]</scope>
    <source>
        <strain evidence="1">SpSt-747</strain>
    </source>
</reference>
<comment type="caution">
    <text evidence="1">The sequence shown here is derived from an EMBL/GenBank/DDBJ whole genome shotgun (WGS) entry which is preliminary data.</text>
</comment>
<proteinExistence type="predicted"/>
<evidence type="ECO:0000313" key="1">
    <source>
        <dbReference type="EMBL" id="HGI31493.1"/>
    </source>
</evidence>
<sequence length="105" mass="12083">MRKDRLEYVARFRIDDDTKALHFSEMLKERGSGISSGEGIQGFGVEKEVTRATSSLRSGTIEEQSNLFGARYEYRFDYGAIRKAFADIAERHGFRFEYHMGFGNI</sequence>
<gene>
    <name evidence="1" type="ORF">ENV30_09365</name>
</gene>